<dbReference type="EMBL" id="JBHLWK010000006">
    <property type="protein sequence ID" value="MFC0203371.1"/>
    <property type="molecule type" value="Genomic_DNA"/>
</dbReference>
<dbReference type="Proteomes" id="UP001589798">
    <property type="component" value="Unassembled WGS sequence"/>
</dbReference>
<comment type="caution">
    <text evidence="1">The sequence shown here is derived from an EMBL/GenBank/DDBJ whole genome shotgun (WGS) entry which is preliminary data.</text>
</comment>
<gene>
    <name evidence="1" type="ORF">ACFFJC_03695</name>
</gene>
<accession>A0ABV6CRL8</accession>
<protein>
    <submittedName>
        <fullName evidence="1">Uncharacterized protein</fullName>
    </submittedName>
</protein>
<evidence type="ECO:0000313" key="1">
    <source>
        <dbReference type="EMBL" id="MFC0203371.1"/>
    </source>
</evidence>
<proteinExistence type="predicted"/>
<evidence type="ECO:0000313" key="2">
    <source>
        <dbReference type="Proteomes" id="UP001589798"/>
    </source>
</evidence>
<sequence>MDSLGTAGLLAADLELRLAEVEAAGAFVAAALLDAAIAALCRELGLQREASVPD</sequence>
<keyword evidence="2" id="KW-1185">Reference proteome</keyword>
<organism evidence="1 2">
    <name type="scientific">Novosphingobium soli</name>
    <dbReference type="NCBI Taxonomy" id="574956"/>
    <lineage>
        <taxon>Bacteria</taxon>
        <taxon>Pseudomonadati</taxon>
        <taxon>Pseudomonadota</taxon>
        <taxon>Alphaproteobacteria</taxon>
        <taxon>Sphingomonadales</taxon>
        <taxon>Sphingomonadaceae</taxon>
        <taxon>Novosphingobium</taxon>
    </lineage>
</organism>
<dbReference type="RefSeq" id="WP_379486130.1">
    <property type="nucleotide sequence ID" value="NZ_JBHLWK010000006.1"/>
</dbReference>
<reference evidence="1 2" key="1">
    <citation type="submission" date="2024-09" db="EMBL/GenBank/DDBJ databases">
        <authorList>
            <person name="Sun Q."/>
            <person name="Mori K."/>
        </authorList>
    </citation>
    <scope>NUCLEOTIDE SEQUENCE [LARGE SCALE GENOMIC DNA]</scope>
    <source>
        <strain evidence="1 2">CCM 7706</strain>
    </source>
</reference>
<name>A0ABV6CRL8_9SPHN</name>